<dbReference type="GO" id="GO:0016197">
    <property type="term" value="P:endosomal transport"/>
    <property type="evidence" value="ECO:0007669"/>
    <property type="project" value="TreeGrafter"/>
</dbReference>
<reference evidence="3 4" key="1">
    <citation type="submission" date="2008-07" db="EMBL/GenBank/DDBJ databases">
        <authorList>
            <person name="El-Sayed N."/>
            <person name="Caler E."/>
            <person name="Inman J."/>
            <person name="Amedeo P."/>
            <person name="Hass B."/>
            <person name="Wortman J."/>
        </authorList>
    </citation>
    <scope>NUCLEOTIDE SEQUENCE [LARGE SCALE GENOMIC DNA]</scope>
    <source>
        <strain evidence="4">ATCC 50983 / TXsc</strain>
    </source>
</reference>
<dbReference type="Pfam" id="PF09758">
    <property type="entry name" value="FPL"/>
    <property type="match status" value="1"/>
</dbReference>
<protein>
    <recommendedName>
        <fullName evidence="2">FPL domain-containing protein</fullName>
    </recommendedName>
</protein>
<dbReference type="InterPro" id="IPR019155">
    <property type="entry name" value="CLEC16A/TT9_N"/>
</dbReference>
<dbReference type="GeneID" id="9064604"/>
<proteinExistence type="predicted"/>
<name>C5LBQ4_PERM5</name>
<dbReference type="OMA" id="KWHIVTI"/>
<dbReference type="EMBL" id="GG680918">
    <property type="protein sequence ID" value="EER05875.1"/>
    <property type="molecule type" value="Genomic_DNA"/>
</dbReference>
<dbReference type="OrthoDB" id="294052at2759"/>
<dbReference type="GO" id="GO:0005794">
    <property type="term" value="C:Golgi apparatus"/>
    <property type="evidence" value="ECO:0007669"/>
    <property type="project" value="TreeGrafter"/>
</dbReference>
<keyword evidence="4" id="KW-1185">Reference proteome</keyword>
<accession>C5LBQ4</accession>
<evidence type="ECO:0000313" key="4">
    <source>
        <dbReference type="Proteomes" id="UP000007800"/>
    </source>
</evidence>
<evidence type="ECO:0000259" key="2">
    <source>
        <dbReference type="Pfam" id="PF09758"/>
    </source>
</evidence>
<dbReference type="PANTHER" id="PTHR21481">
    <property type="entry name" value="PROTEIN CLEC16A"/>
    <property type="match status" value="1"/>
</dbReference>
<sequence>MEKLDIEDEDATILKLLTKTSKAVQEAELLLFEVGFDDKIKESKRRKRKYREMAALKHSLSEMAQIHGRINERLKDLDSLNATACEGLVEDLREISEILLWGEQNYHQELFDYFCEKDMLSSFVEVLSMATVAVAVKIQLLQTMSLLTQNLRTRTSPYICLALRLDREMLTLFFHSDHFVLYTVPIRLYNSADAMVRTSVRTLTLAVYQVADRPCMEFLVDNSGGYFSLLSKDLREQWQKLGDLSVSKRKAQTIVDDVVDVLLYIADIFTVDNPYISPLLDLLSTKLSMYALEPLLSPSSRSPHEYCSKALAKFIILQMGHYVDVGVMCEKVKEFRKTVFNGIKEEEESLLVLDAAMVLDYPELSLNVPHLAEVCLELIKGGYGAQWHLITIQVLLAVYKMVVREEPGCVADEDIWKCFRSVAEEARRAVFDGPRGMLYRETIAAAVEEIGEKESTESR</sequence>
<keyword evidence="1" id="KW-0072">Autophagy</keyword>
<evidence type="ECO:0000313" key="3">
    <source>
        <dbReference type="EMBL" id="EER05875.1"/>
    </source>
</evidence>
<dbReference type="GO" id="GO:0007034">
    <property type="term" value="P:vacuolar transport"/>
    <property type="evidence" value="ECO:0007669"/>
    <property type="project" value="TreeGrafter"/>
</dbReference>
<organism evidence="4">
    <name type="scientific">Perkinsus marinus (strain ATCC 50983 / TXsc)</name>
    <dbReference type="NCBI Taxonomy" id="423536"/>
    <lineage>
        <taxon>Eukaryota</taxon>
        <taxon>Sar</taxon>
        <taxon>Alveolata</taxon>
        <taxon>Perkinsozoa</taxon>
        <taxon>Perkinsea</taxon>
        <taxon>Perkinsida</taxon>
        <taxon>Perkinsidae</taxon>
        <taxon>Perkinsus</taxon>
    </lineage>
</organism>
<dbReference type="GO" id="GO:0005770">
    <property type="term" value="C:late endosome"/>
    <property type="evidence" value="ECO:0007669"/>
    <property type="project" value="TreeGrafter"/>
</dbReference>
<dbReference type="Proteomes" id="UP000007800">
    <property type="component" value="Unassembled WGS sequence"/>
</dbReference>
<dbReference type="InParanoid" id="C5LBQ4"/>
<dbReference type="GO" id="GO:1901096">
    <property type="term" value="P:regulation of autophagosome maturation"/>
    <property type="evidence" value="ECO:0007669"/>
    <property type="project" value="TreeGrafter"/>
</dbReference>
<feature type="domain" description="FPL" evidence="2">
    <location>
        <begin position="92"/>
        <end position="161"/>
    </location>
</feature>
<evidence type="ECO:0000256" key="1">
    <source>
        <dbReference type="ARBA" id="ARBA00023006"/>
    </source>
</evidence>
<dbReference type="PANTHER" id="PTHR21481:SF0">
    <property type="entry name" value="PROTEIN CLEC16A"/>
    <property type="match status" value="1"/>
</dbReference>
<gene>
    <name evidence="3" type="ORF">Pmar_PMAR011931</name>
</gene>
<dbReference type="GO" id="GO:0006914">
    <property type="term" value="P:autophagy"/>
    <property type="evidence" value="ECO:0007669"/>
    <property type="project" value="UniProtKB-KW"/>
</dbReference>
<dbReference type="AlphaFoldDB" id="C5LBQ4"/>
<dbReference type="InterPro" id="IPR039272">
    <property type="entry name" value="CLEC16A/TT9"/>
</dbReference>
<dbReference type="RefSeq" id="XP_002774059.1">
    <property type="nucleotide sequence ID" value="XM_002774013.1"/>
</dbReference>